<reference evidence="4 5" key="1">
    <citation type="submission" date="2017-07" db="EMBL/GenBank/DDBJ databases">
        <title>Draft genome sequence of aerobic hyperthermophilic archaea, Pyrobaculum aerophilum YKB31 and YKB32.</title>
        <authorList>
            <person name="Mochizuki T."/>
            <person name="Berliner A.J."/>
            <person name="Yoshida-Takashima Y."/>
            <person name="Takaki Y."/>
            <person name="Nunoura T."/>
            <person name="Takai K."/>
        </authorList>
    </citation>
    <scope>NUCLEOTIDE SEQUENCE [LARGE SCALE GENOMIC DNA]</scope>
    <source>
        <strain evidence="2 5">YKB31</strain>
        <strain evidence="3 4">YKB32</strain>
    </source>
</reference>
<evidence type="ECO:0000313" key="3">
    <source>
        <dbReference type="EMBL" id="RFB00269.1"/>
    </source>
</evidence>
<evidence type="ECO:0000313" key="5">
    <source>
        <dbReference type="Proteomes" id="UP000257123"/>
    </source>
</evidence>
<evidence type="ECO:0008006" key="6">
    <source>
        <dbReference type="Google" id="ProtNLM"/>
    </source>
</evidence>
<dbReference type="Gene3D" id="3.90.820.10">
    <property type="entry name" value="Structural Genomics, Unknown Function 30-nov-00 1gh9 Mol_id"/>
    <property type="match status" value="1"/>
</dbReference>
<dbReference type="EMBL" id="NMUF01000002">
    <property type="protein sequence ID" value="RFB00269.1"/>
    <property type="molecule type" value="Genomic_DNA"/>
</dbReference>
<gene>
    <name evidence="2" type="ORF">CGL51_10390</name>
    <name evidence="3" type="ORF">CGL52_01465</name>
    <name evidence="1" type="ORF">HA333_02715</name>
</gene>
<dbReference type="Proteomes" id="UP000257123">
    <property type="component" value="Unassembled WGS sequence"/>
</dbReference>
<comment type="caution">
    <text evidence="2">The sequence shown here is derived from an EMBL/GenBank/DDBJ whole genome shotgun (WGS) entry which is preliminary data.</text>
</comment>
<dbReference type="GeneID" id="1465760"/>
<dbReference type="EMBL" id="NMUE01000038">
    <property type="protein sequence ID" value="RFA94330.1"/>
    <property type="molecule type" value="Genomic_DNA"/>
</dbReference>
<organism evidence="2 5">
    <name type="scientific">Pyrobaculum aerophilum</name>
    <dbReference type="NCBI Taxonomy" id="13773"/>
    <lineage>
        <taxon>Archaea</taxon>
        <taxon>Thermoproteota</taxon>
        <taxon>Thermoprotei</taxon>
        <taxon>Thermoproteales</taxon>
        <taxon>Thermoproteaceae</taxon>
        <taxon>Pyrobaculum</taxon>
    </lineage>
</organism>
<dbReference type="Proteomes" id="UP000256877">
    <property type="component" value="Unassembled WGS sequence"/>
</dbReference>
<evidence type="ECO:0000313" key="2">
    <source>
        <dbReference type="EMBL" id="RFA94330.1"/>
    </source>
</evidence>
<accession>A0A371QVY1</accession>
<dbReference type="RefSeq" id="WP_011007991.1">
    <property type="nucleotide sequence ID" value="NZ_DUJP01000012.1"/>
</dbReference>
<dbReference type="AlphaFoldDB" id="A0A371QVY1"/>
<dbReference type="OrthoDB" id="25930at2157"/>
<dbReference type="EMBL" id="DUJP01000012">
    <property type="protein sequence ID" value="HII46386.1"/>
    <property type="molecule type" value="Genomic_DNA"/>
</dbReference>
<evidence type="ECO:0000313" key="1">
    <source>
        <dbReference type="EMBL" id="HII46386.1"/>
    </source>
</evidence>
<protein>
    <recommendedName>
        <fullName evidence="6">DUF1922 domain-containing protein</fullName>
    </recommendedName>
</protein>
<evidence type="ECO:0000313" key="4">
    <source>
        <dbReference type="Proteomes" id="UP000256877"/>
    </source>
</evidence>
<sequence length="61" mass="6475">MKYIAVVCTRCGRASAARADSKKHLCPYCGAVVEIDKATILAVGNAKAVREAVVRHNMEAG</sequence>
<name>A0A371QVY1_9CREN</name>
<proteinExistence type="predicted"/>
<reference evidence="1" key="2">
    <citation type="journal article" date="2020" name="bioRxiv">
        <title>A rank-normalized archaeal taxonomy based on genome phylogeny resolves widespread incomplete and uneven classifications.</title>
        <authorList>
            <person name="Rinke C."/>
            <person name="Chuvochina M."/>
            <person name="Mussig A.J."/>
            <person name="Chaumeil P.-A."/>
            <person name="Waite D.W."/>
            <person name="Whitman W.B."/>
            <person name="Parks D.H."/>
            <person name="Hugenholtz P."/>
        </authorList>
    </citation>
    <scope>NUCLEOTIDE SEQUENCE</scope>
    <source>
        <strain evidence="1">UBA8839</strain>
    </source>
</reference>
<dbReference type="OMA" id="KYIAVVC"/>
<dbReference type="Proteomes" id="UP000651120">
    <property type="component" value="Unassembled WGS sequence"/>
</dbReference>